<dbReference type="Proteomes" id="UP001234787">
    <property type="component" value="Unassembled WGS sequence"/>
</dbReference>
<dbReference type="EMBL" id="BSEH01001357">
    <property type="protein sequence ID" value="GLJ59750.1"/>
    <property type="molecule type" value="Genomic_DNA"/>
</dbReference>
<evidence type="ECO:0000313" key="2">
    <source>
        <dbReference type="Proteomes" id="UP001234787"/>
    </source>
</evidence>
<sequence length="77" mass="8960">MPSGRGRSWLGSFPLPLKPTSNGWQERGPLLQSLRNRNDILRCHWLQLEFCIILNFWRKSRGVRPGSLRDHSVFTAD</sequence>
<keyword evidence="2" id="KW-1185">Reference proteome</keyword>
<name>A0AAD3NPX8_CRYJA</name>
<reference evidence="1" key="1">
    <citation type="submission" date="2022-12" db="EMBL/GenBank/DDBJ databases">
        <title>Chromosome-Level Genome Assembly of Japanese Cedar (Cryptomeriajaponica D. Don).</title>
        <authorList>
            <person name="Fujino T."/>
            <person name="Yamaguchi K."/>
            <person name="Yokoyama T."/>
            <person name="Hamanaka T."/>
            <person name="Harazono Y."/>
            <person name="Kamada H."/>
            <person name="Kobayashi W."/>
            <person name="Ujino-Ihara T."/>
            <person name="Uchiyama K."/>
            <person name="Matsumoto A."/>
            <person name="Izuno A."/>
            <person name="Tsumura Y."/>
            <person name="Toyoda A."/>
            <person name="Shigenobu S."/>
            <person name="Moriguchi Y."/>
            <person name="Ueno S."/>
            <person name="Kasahara M."/>
        </authorList>
    </citation>
    <scope>NUCLEOTIDE SEQUENCE</scope>
</reference>
<organism evidence="1 2">
    <name type="scientific">Cryptomeria japonica</name>
    <name type="common">Japanese cedar</name>
    <name type="synonym">Cupressus japonica</name>
    <dbReference type="NCBI Taxonomy" id="3369"/>
    <lineage>
        <taxon>Eukaryota</taxon>
        <taxon>Viridiplantae</taxon>
        <taxon>Streptophyta</taxon>
        <taxon>Embryophyta</taxon>
        <taxon>Tracheophyta</taxon>
        <taxon>Spermatophyta</taxon>
        <taxon>Pinopsida</taxon>
        <taxon>Pinidae</taxon>
        <taxon>Conifers II</taxon>
        <taxon>Cupressales</taxon>
        <taxon>Cupressaceae</taxon>
        <taxon>Cryptomeria</taxon>
    </lineage>
</organism>
<gene>
    <name evidence="1" type="ORF">SUGI_1521840</name>
</gene>
<evidence type="ECO:0000313" key="1">
    <source>
        <dbReference type="EMBL" id="GLJ59750.1"/>
    </source>
</evidence>
<proteinExistence type="predicted"/>
<protein>
    <submittedName>
        <fullName evidence="1">Uncharacterized protein</fullName>
    </submittedName>
</protein>
<accession>A0AAD3NPX8</accession>
<dbReference type="AlphaFoldDB" id="A0AAD3NPX8"/>
<comment type="caution">
    <text evidence="1">The sequence shown here is derived from an EMBL/GenBank/DDBJ whole genome shotgun (WGS) entry which is preliminary data.</text>
</comment>